<evidence type="ECO:0000313" key="1">
    <source>
        <dbReference type="EMBL" id="MBB4653319.1"/>
    </source>
</evidence>
<evidence type="ECO:0000313" key="2">
    <source>
        <dbReference type="Proteomes" id="UP000539538"/>
    </source>
</evidence>
<accession>A0ABR6L932</accession>
<dbReference type="Proteomes" id="UP000539538">
    <property type="component" value="Unassembled WGS sequence"/>
</dbReference>
<sequence>MAVKSVSEEPQVKLISWGVVVDGWSEPRLVGTPLGTTRGRISSAVQYFNLDTMTAVTASGRTYRLIGPADYFSAVAIVIAMRGMSEHIKAWMTVEDLALAVAPPSRGMN</sequence>
<name>A0ABR6L932_9HYPH</name>
<organism evidence="1 2">
    <name type="scientific">Aminobacter niigataensis</name>
    <dbReference type="NCBI Taxonomy" id="83265"/>
    <lineage>
        <taxon>Bacteria</taxon>
        <taxon>Pseudomonadati</taxon>
        <taxon>Pseudomonadota</taxon>
        <taxon>Alphaproteobacteria</taxon>
        <taxon>Hyphomicrobiales</taxon>
        <taxon>Phyllobacteriaceae</taxon>
        <taxon>Aminobacter</taxon>
    </lineage>
</organism>
<dbReference type="EMBL" id="JACHOT010000012">
    <property type="protein sequence ID" value="MBB4653319.1"/>
    <property type="molecule type" value="Genomic_DNA"/>
</dbReference>
<protein>
    <submittedName>
        <fullName evidence="1">Uncharacterized protein</fullName>
    </submittedName>
</protein>
<keyword evidence="2" id="KW-1185">Reference proteome</keyword>
<gene>
    <name evidence="1" type="ORF">GGQ99_005109</name>
</gene>
<reference evidence="1 2" key="1">
    <citation type="submission" date="2020-08" db="EMBL/GenBank/DDBJ databases">
        <title>Genomic Encyclopedia of Type Strains, Phase IV (KMG-IV): sequencing the most valuable type-strain genomes for metagenomic binning, comparative biology and taxonomic classification.</title>
        <authorList>
            <person name="Goeker M."/>
        </authorList>
    </citation>
    <scope>NUCLEOTIDE SEQUENCE [LARGE SCALE GENOMIC DNA]</scope>
    <source>
        <strain evidence="1 2">DSM 7050</strain>
    </source>
</reference>
<comment type="caution">
    <text evidence="1">The sequence shown here is derived from an EMBL/GenBank/DDBJ whole genome shotgun (WGS) entry which is preliminary data.</text>
</comment>
<dbReference type="RefSeq" id="WP_183264658.1">
    <property type="nucleotide sequence ID" value="NZ_BAAAVZ010000017.1"/>
</dbReference>
<proteinExistence type="predicted"/>